<dbReference type="GeneID" id="37164720"/>
<dbReference type="RefSeq" id="XP_025509716.1">
    <property type="nucleotide sequence ID" value="XM_025661318.1"/>
</dbReference>
<evidence type="ECO:0000313" key="3">
    <source>
        <dbReference type="Proteomes" id="UP000249526"/>
    </source>
</evidence>
<accession>A0A8G1QSJ5</accession>
<feature type="chain" id="PRO_5034723141" description="CBM1 domain-containing protein" evidence="1">
    <location>
        <begin position="22"/>
        <end position="82"/>
    </location>
</feature>
<evidence type="ECO:0000313" key="2">
    <source>
        <dbReference type="EMBL" id="RAH51794.1"/>
    </source>
</evidence>
<gene>
    <name evidence="2" type="ORF">BO85DRAFT_454569</name>
</gene>
<dbReference type="AlphaFoldDB" id="A0A8G1QSJ5"/>
<keyword evidence="3" id="KW-1185">Reference proteome</keyword>
<keyword evidence="1" id="KW-0732">Signal</keyword>
<name>A0A8G1QSJ5_9EURO</name>
<sequence length="82" mass="8811">MRPWTNTIVALLFMGAAGATGIGPCYNHADPQHNIGNYCYCQRNGVCYFEGIHNSCDPPGNAIPGGCPKNMIRGGLRLRTEG</sequence>
<dbReference type="EMBL" id="KZ825093">
    <property type="protein sequence ID" value="RAH51794.1"/>
    <property type="molecule type" value="Genomic_DNA"/>
</dbReference>
<proteinExistence type="predicted"/>
<evidence type="ECO:0008006" key="4">
    <source>
        <dbReference type="Google" id="ProtNLM"/>
    </source>
</evidence>
<dbReference type="Proteomes" id="UP000249526">
    <property type="component" value="Unassembled WGS sequence"/>
</dbReference>
<feature type="signal peptide" evidence="1">
    <location>
        <begin position="1"/>
        <end position="21"/>
    </location>
</feature>
<evidence type="ECO:0000256" key="1">
    <source>
        <dbReference type="SAM" id="SignalP"/>
    </source>
</evidence>
<reference evidence="2 3" key="1">
    <citation type="submission" date="2018-02" db="EMBL/GenBank/DDBJ databases">
        <title>The genomes of Aspergillus section Nigri reveals drivers in fungal speciation.</title>
        <authorList>
            <consortium name="DOE Joint Genome Institute"/>
            <person name="Vesth T.C."/>
            <person name="Nybo J."/>
            <person name="Theobald S."/>
            <person name="Brandl J."/>
            <person name="Frisvad J.C."/>
            <person name="Nielsen K.F."/>
            <person name="Lyhne E.K."/>
            <person name="Kogle M.E."/>
            <person name="Kuo A."/>
            <person name="Riley R."/>
            <person name="Clum A."/>
            <person name="Nolan M."/>
            <person name="Lipzen A."/>
            <person name="Salamov A."/>
            <person name="Henrissat B."/>
            <person name="Wiebenga A."/>
            <person name="De vries R.P."/>
            <person name="Grigoriev I.V."/>
            <person name="Mortensen U.H."/>
            <person name="Andersen M.R."/>
            <person name="Baker S.E."/>
        </authorList>
    </citation>
    <scope>NUCLEOTIDE SEQUENCE [LARGE SCALE GENOMIC DNA]</scope>
    <source>
        <strain evidence="2 3">CBS 112811</strain>
    </source>
</reference>
<organism evidence="2 3">
    <name type="scientific">Aspergillus piperis CBS 112811</name>
    <dbReference type="NCBI Taxonomy" id="1448313"/>
    <lineage>
        <taxon>Eukaryota</taxon>
        <taxon>Fungi</taxon>
        <taxon>Dikarya</taxon>
        <taxon>Ascomycota</taxon>
        <taxon>Pezizomycotina</taxon>
        <taxon>Eurotiomycetes</taxon>
        <taxon>Eurotiomycetidae</taxon>
        <taxon>Eurotiales</taxon>
        <taxon>Aspergillaceae</taxon>
        <taxon>Aspergillus</taxon>
        <taxon>Aspergillus subgen. Circumdati</taxon>
    </lineage>
</organism>
<protein>
    <recommendedName>
        <fullName evidence="4">CBM1 domain-containing protein</fullName>
    </recommendedName>
</protein>